<accession>A0A6I1MK44</accession>
<feature type="domain" description="HTH marR-type" evidence="4">
    <location>
        <begin position="12"/>
        <end position="141"/>
    </location>
</feature>
<keyword evidence="6" id="KW-1185">Reference proteome</keyword>
<keyword evidence="2" id="KW-0238">DNA-binding</keyword>
<dbReference type="Gene3D" id="1.10.10.10">
    <property type="entry name" value="Winged helix-like DNA-binding domain superfamily/Winged helix DNA-binding domain"/>
    <property type="match status" value="1"/>
</dbReference>
<evidence type="ECO:0000256" key="1">
    <source>
        <dbReference type="ARBA" id="ARBA00023015"/>
    </source>
</evidence>
<name>A0A6I1MK44_9CLOT</name>
<dbReference type="GO" id="GO:0003677">
    <property type="term" value="F:DNA binding"/>
    <property type="evidence" value="ECO:0007669"/>
    <property type="project" value="UniProtKB-KW"/>
</dbReference>
<dbReference type="SMART" id="SM00347">
    <property type="entry name" value="HTH_MARR"/>
    <property type="match status" value="1"/>
</dbReference>
<dbReference type="InterPro" id="IPR036388">
    <property type="entry name" value="WH-like_DNA-bd_sf"/>
</dbReference>
<gene>
    <name evidence="5" type="ORF">GBZ86_09005</name>
</gene>
<dbReference type="PRINTS" id="PR00598">
    <property type="entry name" value="HTHMARR"/>
</dbReference>
<evidence type="ECO:0000256" key="3">
    <source>
        <dbReference type="ARBA" id="ARBA00023163"/>
    </source>
</evidence>
<evidence type="ECO:0000313" key="5">
    <source>
        <dbReference type="EMBL" id="MPQ43896.1"/>
    </source>
</evidence>
<dbReference type="Proteomes" id="UP000430345">
    <property type="component" value="Unassembled WGS sequence"/>
</dbReference>
<comment type="caution">
    <text evidence="5">The sequence shown here is derived from an EMBL/GenBank/DDBJ whole genome shotgun (WGS) entry which is preliminary data.</text>
</comment>
<evidence type="ECO:0000256" key="2">
    <source>
        <dbReference type="ARBA" id="ARBA00023125"/>
    </source>
</evidence>
<dbReference type="PANTHER" id="PTHR42756">
    <property type="entry name" value="TRANSCRIPTIONAL REGULATOR, MARR"/>
    <property type="match status" value="1"/>
</dbReference>
<dbReference type="InterPro" id="IPR036390">
    <property type="entry name" value="WH_DNA-bd_sf"/>
</dbReference>
<keyword evidence="1" id="KW-0805">Transcription regulation</keyword>
<protein>
    <submittedName>
        <fullName evidence="5">MarR family transcriptional regulator</fullName>
    </submittedName>
</protein>
<dbReference type="RefSeq" id="WP_152889881.1">
    <property type="nucleotide sequence ID" value="NZ_WHJC01000121.1"/>
</dbReference>
<keyword evidence="3" id="KW-0804">Transcription</keyword>
<dbReference type="PANTHER" id="PTHR42756:SF1">
    <property type="entry name" value="TRANSCRIPTIONAL REPRESSOR OF EMRAB OPERON"/>
    <property type="match status" value="1"/>
</dbReference>
<organism evidence="5 6">
    <name type="scientific">Clostridium tarantellae</name>
    <dbReference type="NCBI Taxonomy" id="39493"/>
    <lineage>
        <taxon>Bacteria</taxon>
        <taxon>Bacillati</taxon>
        <taxon>Bacillota</taxon>
        <taxon>Clostridia</taxon>
        <taxon>Eubacteriales</taxon>
        <taxon>Clostridiaceae</taxon>
        <taxon>Clostridium</taxon>
    </lineage>
</organism>
<dbReference type="SUPFAM" id="SSF46785">
    <property type="entry name" value="Winged helix' DNA-binding domain"/>
    <property type="match status" value="1"/>
</dbReference>
<dbReference type="PROSITE" id="PS50995">
    <property type="entry name" value="HTH_MARR_2"/>
    <property type="match status" value="1"/>
</dbReference>
<sequence>MQNSEGILNDLLVNLFNDILRIEENALKRSDVLLDLSVTEVHTLEAIGVKNARTMSEVALDLNITVGTLTTAIFKLIKKGYVERRRIEEDRRVVMIELTDKGKLAYDIHEKFHDEMIKETVCGLNKEEEKILISSLEKLKDFFERKYELMKLKEK</sequence>
<dbReference type="InterPro" id="IPR000835">
    <property type="entry name" value="HTH_MarR-typ"/>
</dbReference>
<reference evidence="5 6" key="1">
    <citation type="submission" date="2019-10" db="EMBL/GenBank/DDBJ databases">
        <title>The Genome Sequence of Clostridium tarantellae Isolated from Fish Brain.</title>
        <authorList>
            <person name="Bano L."/>
            <person name="Kiel M."/>
            <person name="Sales G."/>
            <person name="Doxey A.C."/>
            <person name="Mansfield M.J."/>
            <person name="Schiavone M."/>
            <person name="Rossetto O."/>
            <person name="Pirazzini M."/>
            <person name="Dobrindt U."/>
            <person name="Montecucco C."/>
        </authorList>
    </citation>
    <scope>NUCLEOTIDE SEQUENCE [LARGE SCALE GENOMIC DNA]</scope>
    <source>
        <strain evidence="5 6">DSM 3997</strain>
    </source>
</reference>
<dbReference type="EMBL" id="WHJC01000121">
    <property type="protein sequence ID" value="MPQ43896.1"/>
    <property type="molecule type" value="Genomic_DNA"/>
</dbReference>
<dbReference type="GO" id="GO:0003700">
    <property type="term" value="F:DNA-binding transcription factor activity"/>
    <property type="evidence" value="ECO:0007669"/>
    <property type="project" value="InterPro"/>
</dbReference>
<dbReference type="OrthoDB" id="5461037at2"/>
<evidence type="ECO:0000259" key="4">
    <source>
        <dbReference type="PROSITE" id="PS50995"/>
    </source>
</evidence>
<dbReference type="Pfam" id="PF01047">
    <property type="entry name" value="MarR"/>
    <property type="match status" value="1"/>
</dbReference>
<proteinExistence type="predicted"/>
<dbReference type="AlphaFoldDB" id="A0A6I1MK44"/>
<evidence type="ECO:0000313" key="6">
    <source>
        <dbReference type="Proteomes" id="UP000430345"/>
    </source>
</evidence>